<dbReference type="Proteomes" id="UP000315750">
    <property type="component" value="Chromosome"/>
</dbReference>
<dbReference type="AlphaFoldDB" id="A0A518AMF2"/>
<keyword evidence="2" id="KW-1185">Reference proteome</keyword>
<dbReference type="InterPro" id="IPR012373">
    <property type="entry name" value="Ferrdict_sens_TM"/>
</dbReference>
<dbReference type="EMBL" id="CP036278">
    <property type="protein sequence ID" value="QDU55905.1"/>
    <property type="molecule type" value="Genomic_DNA"/>
</dbReference>
<dbReference type="RefSeq" id="WP_145246693.1">
    <property type="nucleotide sequence ID" value="NZ_CP036278.1"/>
</dbReference>
<dbReference type="KEGG" id="amuc:Pan181_21070"/>
<gene>
    <name evidence="1" type="ORF">Pan181_21070</name>
</gene>
<accession>A0A518AMF2</accession>
<reference evidence="1 2" key="1">
    <citation type="submission" date="2019-02" db="EMBL/GenBank/DDBJ databases">
        <title>Deep-cultivation of Planctomycetes and their phenomic and genomic characterization uncovers novel biology.</title>
        <authorList>
            <person name="Wiegand S."/>
            <person name="Jogler M."/>
            <person name="Boedeker C."/>
            <person name="Pinto D."/>
            <person name="Vollmers J."/>
            <person name="Rivas-Marin E."/>
            <person name="Kohn T."/>
            <person name="Peeters S.H."/>
            <person name="Heuer A."/>
            <person name="Rast P."/>
            <person name="Oberbeckmann S."/>
            <person name="Bunk B."/>
            <person name="Jeske O."/>
            <person name="Meyerdierks A."/>
            <person name="Storesund J.E."/>
            <person name="Kallscheuer N."/>
            <person name="Luecker S."/>
            <person name="Lage O.M."/>
            <person name="Pohl T."/>
            <person name="Merkel B.J."/>
            <person name="Hornburger P."/>
            <person name="Mueller R.-W."/>
            <person name="Bruemmer F."/>
            <person name="Labrenz M."/>
            <person name="Spormann A.M."/>
            <person name="Op den Camp H."/>
            <person name="Overmann J."/>
            <person name="Amann R."/>
            <person name="Jetten M.S.M."/>
            <person name="Mascher T."/>
            <person name="Medema M.H."/>
            <person name="Devos D.P."/>
            <person name="Kaster A.-K."/>
            <person name="Ovreas L."/>
            <person name="Rohde M."/>
            <person name="Galperin M.Y."/>
            <person name="Jogler C."/>
        </authorList>
    </citation>
    <scope>NUCLEOTIDE SEQUENCE [LARGE SCALE GENOMIC DNA]</scope>
    <source>
        <strain evidence="1 2">Pan181</strain>
    </source>
</reference>
<dbReference type="Gene3D" id="2.60.120.260">
    <property type="entry name" value="Galactose-binding domain-like"/>
    <property type="match status" value="1"/>
</dbReference>
<sequence>MKPTEKDTNRLIELLSQAWDEHSTPEIDAEIDAIIRKYGPEGGELLLNICTVHLEVGRRAASARLYADTMGKINDMTSSDLESSEPEVVTAVPASARSASGAQLRKSWVAAALAAAIMLAVTGRLYLGSNETDLGGVIQTVPRGVQLLRPSKPIANVVSASQAVWAPGSEVAVGDTLDEKRHLELLSGSAQLSMACGADLVLQGPCVMTLVTEDLAELKYGKLTAQASEWATGFVVSCDNLKVTDLGTRFALSADGKGVVEAHVLDGAVLAEPLGHRTPRQQSVMLHTGQAIRVDGVKSHVELIAARQHEFASEIEQFRPLRPIRMWNTGVGAEVGGTDSHWIITSGSKDQGPYPKSSVITAGDTGSYKDNRPDVSQWISVDTDFNAGVPPESVHTFETTFDLTGYDLSSIYIVGYFLVDDAINALRINGHPVDFKRWETTWNVYDFRSFHPIEIRDHFVEGENVISIDLYNSPSNPKTPEHNNPTALRVEWQAFGLLSE</sequence>
<proteinExistence type="predicted"/>
<name>A0A518AMF2_9BACT</name>
<protein>
    <submittedName>
        <fullName evidence="1">FecR protein</fullName>
    </submittedName>
</protein>
<dbReference type="OrthoDB" id="236746at2"/>
<dbReference type="Gene3D" id="2.60.120.1440">
    <property type="match status" value="1"/>
</dbReference>
<evidence type="ECO:0000313" key="1">
    <source>
        <dbReference type="EMBL" id="QDU55905.1"/>
    </source>
</evidence>
<organism evidence="1 2">
    <name type="scientific">Aeoliella mucimassa</name>
    <dbReference type="NCBI Taxonomy" id="2527972"/>
    <lineage>
        <taxon>Bacteria</taxon>
        <taxon>Pseudomonadati</taxon>
        <taxon>Planctomycetota</taxon>
        <taxon>Planctomycetia</taxon>
        <taxon>Pirellulales</taxon>
        <taxon>Lacipirellulaceae</taxon>
        <taxon>Aeoliella</taxon>
    </lineage>
</organism>
<dbReference type="GO" id="GO:0016989">
    <property type="term" value="F:sigma factor antagonist activity"/>
    <property type="evidence" value="ECO:0007669"/>
    <property type="project" value="TreeGrafter"/>
</dbReference>
<evidence type="ECO:0000313" key="2">
    <source>
        <dbReference type="Proteomes" id="UP000315750"/>
    </source>
</evidence>
<dbReference type="PANTHER" id="PTHR30273">
    <property type="entry name" value="PERIPLASMIC SIGNAL SENSOR AND SIGMA FACTOR ACTIVATOR FECR-RELATED"/>
    <property type="match status" value="1"/>
</dbReference>
<dbReference type="PANTHER" id="PTHR30273:SF2">
    <property type="entry name" value="PROTEIN FECR"/>
    <property type="match status" value="1"/>
</dbReference>